<dbReference type="GO" id="GO:0009847">
    <property type="term" value="P:spore germination"/>
    <property type="evidence" value="ECO:0007669"/>
    <property type="project" value="InterPro"/>
</dbReference>
<keyword evidence="5 8" id="KW-0812">Transmembrane</keyword>
<organism evidence="9 10">
    <name type="scientific">Paenibacillus arenilitoris</name>
    <dbReference type="NCBI Taxonomy" id="2772299"/>
    <lineage>
        <taxon>Bacteria</taxon>
        <taxon>Bacillati</taxon>
        <taxon>Bacillota</taxon>
        <taxon>Bacilli</taxon>
        <taxon>Bacillales</taxon>
        <taxon>Paenibacillaceae</taxon>
        <taxon>Paenibacillus</taxon>
    </lineage>
</organism>
<evidence type="ECO:0000256" key="3">
    <source>
        <dbReference type="ARBA" id="ARBA00022448"/>
    </source>
</evidence>
<evidence type="ECO:0000256" key="5">
    <source>
        <dbReference type="ARBA" id="ARBA00022692"/>
    </source>
</evidence>
<evidence type="ECO:0000256" key="7">
    <source>
        <dbReference type="ARBA" id="ARBA00023136"/>
    </source>
</evidence>
<feature type="transmembrane region" description="Helical" evidence="8">
    <location>
        <begin position="269"/>
        <end position="291"/>
    </location>
</feature>
<feature type="transmembrane region" description="Helical" evidence="8">
    <location>
        <begin position="36"/>
        <end position="55"/>
    </location>
</feature>
<reference evidence="9" key="1">
    <citation type="submission" date="2020-09" db="EMBL/GenBank/DDBJ databases">
        <title>A novel bacterium of genus Paenibacillus, isolated from South China Sea.</title>
        <authorList>
            <person name="Huang H."/>
            <person name="Mo K."/>
            <person name="Hu Y."/>
        </authorList>
    </citation>
    <scope>NUCLEOTIDE SEQUENCE</scope>
    <source>
        <strain evidence="9">IB182493</strain>
    </source>
</reference>
<keyword evidence="10" id="KW-1185">Reference proteome</keyword>
<gene>
    <name evidence="9" type="ORF">IDH41_18455</name>
</gene>
<evidence type="ECO:0000256" key="6">
    <source>
        <dbReference type="ARBA" id="ARBA00022989"/>
    </source>
</evidence>
<evidence type="ECO:0000256" key="8">
    <source>
        <dbReference type="SAM" id="Phobius"/>
    </source>
</evidence>
<evidence type="ECO:0000256" key="4">
    <source>
        <dbReference type="ARBA" id="ARBA00022544"/>
    </source>
</evidence>
<keyword evidence="3" id="KW-0813">Transport</keyword>
<evidence type="ECO:0000256" key="2">
    <source>
        <dbReference type="ARBA" id="ARBA00007998"/>
    </source>
</evidence>
<keyword evidence="7 8" id="KW-0472">Membrane</keyword>
<dbReference type="InterPro" id="IPR004761">
    <property type="entry name" value="Spore_GerAB"/>
</dbReference>
<feature type="transmembrane region" description="Helical" evidence="8">
    <location>
        <begin position="303"/>
        <end position="323"/>
    </location>
</feature>
<evidence type="ECO:0000313" key="9">
    <source>
        <dbReference type="EMBL" id="MBD2870567.1"/>
    </source>
</evidence>
<dbReference type="PANTHER" id="PTHR34975">
    <property type="entry name" value="SPORE GERMINATION PROTEIN A2"/>
    <property type="match status" value="1"/>
</dbReference>
<dbReference type="Gene3D" id="1.20.1740.10">
    <property type="entry name" value="Amino acid/polyamine transporter I"/>
    <property type="match status" value="1"/>
</dbReference>
<dbReference type="RefSeq" id="WP_190863604.1">
    <property type="nucleotide sequence ID" value="NZ_JACXIY010000022.1"/>
</dbReference>
<keyword evidence="4" id="KW-0309">Germination</keyword>
<feature type="transmembrane region" description="Helical" evidence="8">
    <location>
        <begin position="183"/>
        <end position="202"/>
    </location>
</feature>
<dbReference type="GO" id="GO:0016020">
    <property type="term" value="C:membrane"/>
    <property type="evidence" value="ECO:0007669"/>
    <property type="project" value="UniProtKB-SubCell"/>
</dbReference>
<comment type="similarity">
    <text evidence="2">Belongs to the amino acid-polyamine-organocation (APC) superfamily. Spore germination protein (SGP) (TC 2.A.3.9) family.</text>
</comment>
<dbReference type="NCBIfam" id="TIGR00912">
    <property type="entry name" value="2A0309"/>
    <property type="match status" value="1"/>
</dbReference>
<dbReference type="EMBL" id="JACXIY010000022">
    <property type="protein sequence ID" value="MBD2870567.1"/>
    <property type="molecule type" value="Genomic_DNA"/>
</dbReference>
<dbReference type="AlphaFoldDB" id="A0A927CNI7"/>
<keyword evidence="6 8" id="KW-1133">Transmembrane helix</keyword>
<evidence type="ECO:0000256" key="1">
    <source>
        <dbReference type="ARBA" id="ARBA00004141"/>
    </source>
</evidence>
<feature type="transmembrane region" description="Helical" evidence="8">
    <location>
        <begin position="335"/>
        <end position="354"/>
    </location>
</feature>
<protein>
    <submittedName>
        <fullName evidence="9">Endospore germination permease</fullName>
    </submittedName>
</protein>
<feature type="transmembrane region" description="Helical" evidence="8">
    <location>
        <begin position="117"/>
        <end position="134"/>
    </location>
</feature>
<comment type="caution">
    <text evidence="9">The sequence shown here is derived from an EMBL/GenBank/DDBJ whole genome shotgun (WGS) entry which is preliminary data.</text>
</comment>
<feature type="transmembrane region" description="Helical" evidence="8">
    <location>
        <begin position="76"/>
        <end position="97"/>
    </location>
</feature>
<dbReference type="Pfam" id="PF03845">
    <property type="entry name" value="Spore_permease"/>
    <property type="match status" value="1"/>
</dbReference>
<feature type="transmembrane region" description="Helical" evidence="8">
    <location>
        <begin position="143"/>
        <end position="163"/>
    </location>
</feature>
<dbReference type="PANTHER" id="PTHR34975:SF2">
    <property type="entry name" value="SPORE GERMINATION PROTEIN A2"/>
    <property type="match status" value="1"/>
</dbReference>
<sequence>MKISVRQFTILVILGVIGDSILILPTITATSAKQDAWLSMLLAMLLGMGAGWLFASIADRLRGESPVTAMQARLGAWAGGAAGLLLLFNFFMCVLTLLSEMSQFMTTQLMPETPVNAILIVFLAVVIVAYRYGLEAFARMSELLFPVFALLLVFLVVFLIPQVKIENLQPIGRTGFFSIWEGALPSFAAGFAEMVVLLMLVPHVAAKGKLRRPILTGFAVGGAMMLAVVLLCVTVLGPSLMETKYYPTFVLAQKITVGDFLERLEAIMAFLWIITVFNKVLLLYYGLTTGLSQLLKLREDRMLTIPLGMILLVCTVIGTPNITVYNEIIVNDYPWFDMTFGLALPALLLALLLVKRSRKMSGE</sequence>
<proteinExistence type="inferred from homology"/>
<feature type="transmembrane region" description="Helical" evidence="8">
    <location>
        <begin position="214"/>
        <end position="237"/>
    </location>
</feature>
<accession>A0A927CNI7</accession>
<evidence type="ECO:0000313" key="10">
    <source>
        <dbReference type="Proteomes" id="UP000632125"/>
    </source>
</evidence>
<feature type="transmembrane region" description="Helical" evidence="8">
    <location>
        <begin position="7"/>
        <end position="30"/>
    </location>
</feature>
<name>A0A927CNI7_9BACL</name>
<comment type="subcellular location">
    <subcellularLocation>
        <location evidence="1">Membrane</location>
        <topology evidence="1">Multi-pass membrane protein</topology>
    </subcellularLocation>
</comment>
<dbReference type="Proteomes" id="UP000632125">
    <property type="component" value="Unassembled WGS sequence"/>
</dbReference>